<evidence type="ECO:0000256" key="1">
    <source>
        <dbReference type="SAM" id="MobiDB-lite"/>
    </source>
</evidence>
<dbReference type="AlphaFoldDB" id="A0A5R8KIU5"/>
<comment type="caution">
    <text evidence="2">The sequence shown here is derived from an EMBL/GenBank/DDBJ whole genome shotgun (WGS) entry which is preliminary data.</text>
</comment>
<reference evidence="2 3" key="1">
    <citation type="submission" date="2019-05" db="EMBL/GenBank/DDBJ databases">
        <title>Verrucobacter flavum gen. nov., sp. nov. a new member of the family Verrucomicrobiaceae.</title>
        <authorList>
            <person name="Szuroczki S."/>
            <person name="Abbaszade G."/>
            <person name="Szabo A."/>
            <person name="Felfoldi T."/>
            <person name="Schumann P."/>
            <person name="Boka K."/>
            <person name="Keki Z."/>
            <person name="Toumi M."/>
            <person name="Toth E."/>
        </authorList>
    </citation>
    <scope>NUCLEOTIDE SEQUENCE [LARGE SCALE GENOMIC DNA]</scope>
    <source>
        <strain evidence="2 3">MG-N-17</strain>
    </source>
</reference>
<organism evidence="2 3">
    <name type="scientific">Phragmitibacter flavus</name>
    <dbReference type="NCBI Taxonomy" id="2576071"/>
    <lineage>
        <taxon>Bacteria</taxon>
        <taxon>Pseudomonadati</taxon>
        <taxon>Verrucomicrobiota</taxon>
        <taxon>Verrucomicrobiia</taxon>
        <taxon>Verrucomicrobiales</taxon>
        <taxon>Verrucomicrobiaceae</taxon>
        <taxon>Phragmitibacter</taxon>
    </lineage>
</organism>
<evidence type="ECO:0008006" key="4">
    <source>
        <dbReference type="Google" id="ProtNLM"/>
    </source>
</evidence>
<keyword evidence="3" id="KW-1185">Reference proteome</keyword>
<dbReference type="OrthoDB" id="980721at2"/>
<protein>
    <recommendedName>
        <fullName evidence="4">SMI1/KNR4 family protein</fullName>
    </recommendedName>
</protein>
<proteinExistence type="predicted"/>
<feature type="compositionally biased region" description="Basic and acidic residues" evidence="1">
    <location>
        <begin position="213"/>
        <end position="227"/>
    </location>
</feature>
<sequence>MNLQAMQECDFYPPPYYERIREMGMLAHRLRLWDFDWMADEDRSNWQFPDFSRPTLPGLFPFAQDYSGDPYCWLQGRLSRFGEPDILLCDHEDGFAWLYAPSLAGAIFRTATTFAAAAREDSVAPMVEMIEQVIEVYGELLPDDWVQRLSHLTKREPRIFRGATVTKVALHAPWDSDEVIKQLFGSPYAEKNTQWANIGAEQGVVGSGLAAARETKDQHRQADPPQP</sequence>
<dbReference type="InterPro" id="IPR037883">
    <property type="entry name" value="Knr4/Smi1-like_sf"/>
</dbReference>
<gene>
    <name evidence="2" type="ORF">FEM03_03885</name>
</gene>
<name>A0A5R8KIU5_9BACT</name>
<dbReference type="EMBL" id="VAUV01000003">
    <property type="protein sequence ID" value="TLD71875.1"/>
    <property type="molecule type" value="Genomic_DNA"/>
</dbReference>
<evidence type="ECO:0000313" key="2">
    <source>
        <dbReference type="EMBL" id="TLD71875.1"/>
    </source>
</evidence>
<feature type="region of interest" description="Disordered" evidence="1">
    <location>
        <begin position="207"/>
        <end position="227"/>
    </location>
</feature>
<dbReference type="RefSeq" id="WP_138084879.1">
    <property type="nucleotide sequence ID" value="NZ_VAUV01000003.1"/>
</dbReference>
<evidence type="ECO:0000313" key="3">
    <source>
        <dbReference type="Proteomes" id="UP000306196"/>
    </source>
</evidence>
<accession>A0A5R8KIU5</accession>
<dbReference type="Proteomes" id="UP000306196">
    <property type="component" value="Unassembled WGS sequence"/>
</dbReference>
<dbReference type="SUPFAM" id="SSF160631">
    <property type="entry name" value="SMI1/KNR4-like"/>
    <property type="match status" value="1"/>
</dbReference>